<keyword evidence="2" id="KW-0238">DNA-binding</keyword>
<dbReference type="PROSITE" id="PS01117">
    <property type="entry name" value="HTH_MARR_1"/>
    <property type="match status" value="1"/>
</dbReference>
<organism evidence="5 6">
    <name type="scientific">Sphingomonas mucosissima</name>
    <dbReference type="NCBI Taxonomy" id="370959"/>
    <lineage>
        <taxon>Bacteria</taxon>
        <taxon>Pseudomonadati</taxon>
        <taxon>Pseudomonadota</taxon>
        <taxon>Alphaproteobacteria</taxon>
        <taxon>Sphingomonadales</taxon>
        <taxon>Sphingomonadaceae</taxon>
        <taxon>Sphingomonas</taxon>
    </lineage>
</organism>
<dbReference type="PANTHER" id="PTHR42756">
    <property type="entry name" value="TRANSCRIPTIONAL REGULATOR, MARR"/>
    <property type="match status" value="1"/>
</dbReference>
<dbReference type="RefSeq" id="WP_245833094.1">
    <property type="nucleotide sequence ID" value="NZ_NBBJ01000003.1"/>
</dbReference>
<evidence type="ECO:0000313" key="5">
    <source>
        <dbReference type="EMBL" id="OWK29752.1"/>
    </source>
</evidence>
<dbReference type="PROSITE" id="PS50995">
    <property type="entry name" value="HTH_MARR_2"/>
    <property type="match status" value="1"/>
</dbReference>
<dbReference type="AlphaFoldDB" id="A0A245ZJ25"/>
<dbReference type="InterPro" id="IPR036388">
    <property type="entry name" value="WH-like_DNA-bd_sf"/>
</dbReference>
<dbReference type="SUPFAM" id="SSF46785">
    <property type="entry name" value="Winged helix' DNA-binding domain"/>
    <property type="match status" value="1"/>
</dbReference>
<dbReference type="EMBL" id="NBBJ01000003">
    <property type="protein sequence ID" value="OWK29752.1"/>
    <property type="molecule type" value="Genomic_DNA"/>
</dbReference>
<accession>A0A245ZJ25</accession>
<gene>
    <name evidence="5" type="primary">marR</name>
    <name evidence="5" type="ORF">SPMU_21720</name>
</gene>
<dbReference type="Gene3D" id="1.10.10.10">
    <property type="entry name" value="Winged helix-like DNA-binding domain superfamily/Winged helix DNA-binding domain"/>
    <property type="match status" value="1"/>
</dbReference>
<dbReference type="Proteomes" id="UP000197783">
    <property type="component" value="Unassembled WGS sequence"/>
</dbReference>
<dbReference type="SMART" id="SM00347">
    <property type="entry name" value="HTH_MARR"/>
    <property type="match status" value="1"/>
</dbReference>
<evidence type="ECO:0000256" key="2">
    <source>
        <dbReference type="ARBA" id="ARBA00023125"/>
    </source>
</evidence>
<dbReference type="PANTHER" id="PTHR42756:SF1">
    <property type="entry name" value="TRANSCRIPTIONAL REPRESSOR OF EMRAB OPERON"/>
    <property type="match status" value="1"/>
</dbReference>
<name>A0A245ZJ25_9SPHN</name>
<dbReference type="InterPro" id="IPR036390">
    <property type="entry name" value="WH_DNA-bd_sf"/>
</dbReference>
<reference evidence="5 6" key="1">
    <citation type="submission" date="2017-03" db="EMBL/GenBank/DDBJ databases">
        <title>Genome sequence of Sphingomonas mucosissima DSM 17494.</title>
        <authorList>
            <person name="Poehlein A."/>
            <person name="Wuebbeler J.H."/>
            <person name="Steinbuechel A."/>
            <person name="Daniel R."/>
        </authorList>
    </citation>
    <scope>NUCLEOTIDE SEQUENCE [LARGE SCALE GENOMIC DNA]</scope>
    <source>
        <strain evidence="5 6">DSM 17494</strain>
    </source>
</reference>
<evidence type="ECO:0000256" key="1">
    <source>
        <dbReference type="ARBA" id="ARBA00023015"/>
    </source>
</evidence>
<dbReference type="PRINTS" id="PR00598">
    <property type="entry name" value="HTHMARR"/>
</dbReference>
<dbReference type="Pfam" id="PF01047">
    <property type="entry name" value="MarR"/>
    <property type="match status" value="1"/>
</dbReference>
<evidence type="ECO:0000259" key="4">
    <source>
        <dbReference type="PROSITE" id="PS50995"/>
    </source>
</evidence>
<feature type="domain" description="HTH marR-type" evidence="4">
    <location>
        <begin position="14"/>
        <end position="143"/>
    </location>
</feature>
<dbReference type="GO" id="GO:0003700">
    <property type="term" value="F:DNA-binding transcription factor activity"/>
    <property type="evidence" value="ECO:0007669"/>
    <property type="project" value="InterPro"/>
</dbReference>
<protein>
    <submittedName>
        <fullName evidence="5">Multiple antibiotic resistance protein MarR</fullName>
    </submittedName>
</protein>
<keyword evidence="1" id="KW-0805">Transcription regulation</keyword>
<dbReference type="InterPro" id="IPR000835">
    <property type="entry name" value="HTH_MarR-typ"/>
</dbReference>
<dbReference type="InterPro" id="IPR023187">
    <property type="entry name" value="Tscrpt_reg_MarR-type_CS"/>
</dbReference>
<sequence>MLFTDSSFSPETSPGYLVRMIHQMNVAAVDRALAEDGLTAMQWTTLVSLFFRHADTCGGLARKLGHDKGAMTRLIDQMEAKGWVSRQRDDEDRRLIRLTLTPAGTETALAAKRKVIACWNGFLADWSDADVAEMIAMLQRLRHTMEEKMAEESDACAA</sequence>
<evidence type="ECO:0000256" key="3">
    <source>
        <dbReference type="ARBA" id="ARBA00023163"/>
    </source>
</evidence>
<keyword evidence="3" id="KW-0804">Transcription</keyword>
<evidence type="ECO:0000313" key="6">
    <source>
        <dbReference type="Proteomes" id="UP000197783"/>
    </source>
</evidence>
<proteinExistence type="predicted"/>
<dbReference type="GO" id="GO:0003677">
    <property type="term" value="F:DNA binding"/>
    <property type="evidence" value="ECO:0007669"/>
    <property type="project" value="UniProtKB-KW"/>
</dbReference>
<comment type="caution">
    <text evidence="5">The sequence shown here is derived from an EMBL/GenBank/DDBJ whole genome shotgun (WGS) entry which is preliminary data.</text>
</comment>
<keyword evidence="6" id="KW-1185">Reference proteome</keyword>